<accession>A0AAV5IC96</accession>
<gene>
    <name evidence="1" type="ORF">SLEP1_g8300</name>
</gene>
<reference evidence="1 2" key="1">
    <citation type="journal article" date="2021" name="Commun. Biol.">
        <title>The genome of Shorea leprosula (Dipterocarpaceae) highlights the ecological relevance of drought in aseasonal tropical rainforests.</title>
        <authorList>
            <person name="Ng K.K.S."/>
            <person name="Kobayashi M.J."/>
            <person name="Fawcett J.A."/>
            <person name="Hatakeyama M."/>
            <person name="Paape T."/>
            <person name="Ng C.H."/>
            <person name="Ang C.C."/>
            <person name="Tnah L.H."/>
            <person name="Lee C.T."/>
            <person name="Nishiyama T."/>
            <person name="Sese J."/>
            <person name="O'Brien M.J."/>
            <person name="Copetti D."/>
            <person name="Mohd Noor M.I."/>
            <person name="Ong R.C."/>
            <person name="Putra M."/>
            <person name="Sireger I.Z."/>
            <person name="Indrioko S."/>
            <person name="Kosugi Y."/>
            <person name="Izuno A."/>
            <person name="Isagi Y."/>
            <person name="Lee S.L."/>
            <person name="Shimizu K.K."/>
        </authorList>
    </citation>
    <scope>NUCLEOTIDE SEQUENCE [LARGE SCALE GENOMIC DNA]</scope>
    <source>
        <strain evidence="1">214</strain>
    </source>
</reference>
<sequence length="87" mass="9583">MEKCSLSDKETKKSDREERGVYVWNGGKGCPLRSPHGCGTQLVSLLFHQHSLVFNYSLPTKKHSKNVLGTLGAICIVVSEGCKWGGY</sequence>
<protein>
    <submittedName>
        <fullName evidence="1">Uncharacterized protein</fullName>
    </submittedName>
</protein>
<comment type="caution">
    <text evidence="1">The sequence shown here is derived from an EMBL/GenBank/DDBJ whole genome shotgun (WGS) entry which is preliminary data.</text>
</comment>
<evidence type="ECO:0000313" key="2">
    <source>
        <dbReference type="Proteomes" id="UP001054252"/>
    </source>
</evidence>
<name>A0AAV5IC96_9ROSI</name>
<dbReference type="Proteomes" id="UP001054252">
    <property type="component" value="Unassembled WGS sequence"/>
</dbReference>
<dbReference type="EMBL" id="BPVZ01000008">
    <property type="protein sequence ID" value="GKU94869.1"/>
    <property type="molecule type" value="Genomic_DNA"/>
</dbReference>
<proteinExistence type="predicted"/>
<evidence type="ECO:0000313" key="1">
    <source>
        <dbReference type="EMBL" id="GKU94869.1"/>
    </source>
</evidence>
<dbReference type="AlphaFoldDB" id="A0AAV5IC96"/>
<organism evidence="1 2">
    <name type="scientific">Rubroshorea leprosula</name>
    <dbReference type="NCBI Taxonomy" id="152421"/>
    <lineage>
        <taxon>Eukaryota</taxon>
        <taxon>Viridiplantae</taxon>
        <taxon>Streptophyta</taxon>
        <taxon>Embryophyta</taxon>
        <taxon>Tracheophyta</taxon>
        <taxon>Spermatophyta</taxon>
        <taxon>Magnoliopsida</taxon>
        <taxon>eudicotyledons</taxon>
        <taxon>Gunneridae</taxon>
        <taxon>Pentapetalae</taxon>
        <taxon>rosids</taxon>
        <taxon>malvids</taxon>
        <taxon>Malvales</taxon>
        <taxon>Dipterocarpaceae</taxon>
        <taxon>Rubroshorea</taxon>
    </lineage>
</organism>
<keyword evidence="2" id="KW-1185">Reference proteome</keyword>